<feature type="compositionally biased region" description="Polar residues" evidence="1">
    <location>
        <begin position="106"/>
        <end position="115"/>
    </location>
</feature>
<keyword evidence="4" id="KW-1185">Reference proteome</keyword>
<dbReference type="RefSeq" id="WP_210971837.1">
    <property type="nucleotide sequence ID" value="NZ_JAGPXE010000010.1"/>
</dbReference>
<proteinExistence type="predicted"/>
<reference evidence="3 4" key="1">
    <citation type="submission" date="2021-04" db="EMBL/GenBank/DDBJ databases">
        <title>Whole-genome sequencing of Saccharopolyspora endophytica KCTC 19397.</title>
        <authorList>
            <person name="Ay H."/>
            <person name="Saygin H."/>
            <person name="Sahin N."/>
        </authorList>
    </citation>
    <scope>NUCLEOTIDE SEQUENCE [LARGE SCALE GENOMIC DNA]</scope>
    <source>
        <strain evidence="3 4">KCTC 19397</strain>
    </source>
</reference>
<evidence type="ECO:0000313" key="3">
    <source>
        <dbReference type="EMBL" id="MBQ0926694.1"/>
    </source>
</evidence>
<comment type="caution">
    <text evidence="3">The sequence shown here is derived from an EMBL/GenBank/DDBJ whole genome shotgun (WGS) entry which is preliminary data.</text>
</comment>
<feature type="chain" id="PRO_5045678282" description="ATP/GTP-binding protein" evidence="2">
    <location>
        <begin position="26"/>
        <end position="342"/>
    </location>
</feature>
<evidence type="ECO:0000256" key="2">
    <source>
        <dbReference type="SAM" id="SignalP"/>
    </source>
</evidence>
<sequence length="342" mass="35386">MLGRTTLVTTAVSACLLAGAGTALAGDGWGNVECGQTDYAGCQLGAGSGGEPSAPSKPHLPGSGSGSEDDGGESSQDSPPKPPQGDVIAGDRPPLADCHYVPSDYQPPSQGTTPISFEDSGGGAVTVRPAVHRSRIAPASPRPAQQQPRPSGQWYVFQCSGAGWADGLYRPPVWIPDGQQPGPSPEQLAQQAYSQLRLPSPQIQASPAETQLVQLPTWLWLDRGQWQPQTAMASVPGVSVTATASPSSVRWSMGDGSTVSCPGPGTPFPPDTDPRATSPDCGHTYRQSSEAHQSHAYPIEATVTWTVTWSGPTGGGTLPDLMTTSTASFEVAESQALNHAPN</sequence>
<feature type="region of interest" description="Disordered" evidence="1">
    <location>
        <begin position="45"/>
        <end position="124"/>
    </location>
</feature>
<dbReference type="Proteomes" id="UP000674084">
    <property type="component" value="Unassembled WGS sequence"/>
</dbReference>
<evidence type="ECO:0000256" key="1">
    <source>
        <dbReference type="SAM" id="MobiDB-lite"/>
    </source>
</evidence>
<feature type="region of interest" description="Disordered" evidence="1">
    <location>
        <begin position="246"/>
        <end position="293"/>
    </location>
</feature>
<dbReference type="PROSITE" id="PS51257">
    <property type="entry name" value="PROKAR_LIPOPROTEIN"/>
    <property type="match status" value="1"/>
</dbReference>
<protein>
    <recommendedName>
        <fullName evidence="5">ATP/GTP-binding protein</fullName>
    </recommendedName>
</protein>
<organism evidence="3 4">
    <name type="scientific">Saccharopolyspora endophytica</name>
    <dbReference type="NCBI Taxonomy" id="543886"/>
    <lineage>
        <taxon>Bacteria</taxon>
        <taxon>Bacillati</taxon>
        <taxon>Actinomycetota</taxon>
        <taxon>Actinomycetes</taxon>
        <taxon>Pseudonocardiales</taxon>
        <taxon>Pseudonocardiaceae</taxon>
        <taxon>Saccharopolyspora</taxon>
    </lineage>
</organism>
<gene>
    <name evidence="3" type="ORF">KBO27_22325</name>
</gene>
<evidence type="ECO:0000313" key="4">
    <source>
        <dbReference type="Proteomes" id="UP000674084"/>
    </source>
</evidence>
<accession>A0ABS5DK71</accession>
<keyword evidence="2" id="KW-0732">Signal</keyword>
<dbReference type="EMBL" id="JAGPXE010000010">
    <property type="protein sequence ID" value="MBQ0926694.1"/>
    <property type="molecule type" value="Genomic_DNA"/>
</dbReference>
<feature type="signal peptide" evidence="2">
    <location>
        <begin position="1"/>
        <end position="25"/>
    </location>
</feature>
<evidence type="ECO:0008006" key="5">
    <source>
        <dbReference type="Google" id="ProtNLM"/>
    </source>
</evidence>
<name>A0ABS5DK71_9PSEU</name>